<keyword evidence="3" id="KW-0378">Hydrolase</keyword>
<dbReference type="EMBL" id="CP036276">
    <property type="protein sequence ID" value="QDU46632.1"/>
    <property type="molecule type" value="Genomic_DNA"/>
</dbReference>
<evidence type="ECO:0000256" key="1">
    <source>
        <dbReference type="SAM" id="SignalP"/>
    </source>
</evidence>
<keyword evidence="1" id="KW-0732">Signal</keyword>
<reference evidence="3 4" key="1">
    <citation type="submission" date="2019-02" db="EMBL/GenBank/DDBJ databases">
        <title>Deep-cultivation of Planctomycetes and their phenomic and genomic characterization uncovers novel biology.</title>
        <authorList>
            <person name="Wiegand S."/>
            <person name="Jogler M."/>
            <person name="Boedeker C."/>
            <person name="Pinto D."/>
            <person name="Vollmers J."/>
            <person name="Rivas-Marin E."/>
            <person name="Kohn T."/>
            <person name="Peeters S.H."/>
            <person name="Heuer A."/>
            <person name="Rast P."/>
            <person name="Oberbeckmann S."/>
            <person name="Bunk B."/>
            <person name="Jeske O."/>
            <person name="Meyerdierks A."/>
            <person name="Storesund J.E."/>
            <person name="Kallscheuer N."/>
            <person name="Luecker S."/>
            <person name="Lage O.M."/>
            <person name="Pohl T."/>
            <person name="Merkel B.J."/>
            <person name="Hornburger P."/>
            <person name="Mueller R.-W."/>
            <person name="Bruemmer F."/>
            <person name="Labrenz M."/>
            <person name="Spormann A.M."/>
            <person name="Op den Camp H."/>
            <person name="Overmann J."/>
            <person name="Amann R."/>
            <person name="Jetten M.S.M."/>
            <person name="Mascher T."/>
            <person name="Medema M.H."/>
            <person name="Devos D.P."/>
            <person name="Kaster A.-K."/>
            <person name="Ovreas L."/>
            <person name="Rohde M."/>
            <person name="Galperin M.Y."/>
            <person name="Jogler C."/>
        </authorList>
    </citation>
    <scope>NUCLEOTIDE SEQUENCE [LARGE SCALE GENOMIC DNA]</scope>
    <source>
        <strain evidence="3 4">Mal52</strain>
    </source>
</reference>
<evidence type="ECO:0000259" key="2">
    <source>
        <dbReference type="PROSITE" id="PS51704"/>
    </source>
</evidence>
<evidence type="ECO:0000313" key="3">
    <source>
        <dbReference type="EMBL" id="QDU46632.1"/>
    </source>
</evidence>
<dbReference type="GO" id="GO:0008889">
    <property type="term" value="F:glycerophosphodiester phosphodiesterase activity"/>
    <property type="evidence" value="ECO:0007669"/>
    <property type="project" value="UniProtKB-EC"/>
</dbReference>
<dbReference type="KEGG" id="sdyn:Mal52_51540"/>
<dbReference type="Gene3D" id="3.20.20.190">
    <property type="entry name" value="Phosphatidylinositol (PI) phosphodiesterase"/>
    <property type="match status" value="1"/>
</dbReference>
<dbReference type="EC" id="3.1.4.46" evidence="3"/>
<sequence precursor="true">MRQPIFLLLFSALAITTTGVSPTFAESPQSIEMPKRGICAHRGASNTHPENTLAAFREAIRLGAQMIEFDVALTKDGQLVLMHDPKLDRTTDGSGPVGDYTMAELKKLDAGSWKSAEFAGERIPTLDEALEVMPENIWLNVHLKGNAELAEKTTQRIIAHQRQHQAFLACNKKAAEAARRVDADILICNMERQGNNLQYVDETIAMGAGFIQLLRGKTVSPDHTQKLTMHHVRINYCCANDAEVVRQLFQSGVQFPLVDELAAMLKVADEAGIARLKPVYRPKAK</sequence>
<feature type="signal peptide" evidence="1">
    <location>
        <begin position="1"/>
        <end position="25"/>
    </location>
</feature>
<proteinExistence type="predicted"/>
<dbReference type="PROSITE" id="PS51704">
    <property type="entry name" value="GP_PDE"/>
    <property type="match status" value="1"/>
</dbReference>
<dbReference type="AlphaFoldDB" id="A0A517ZVW9"/>
<name>A0A517ZVW9_9PLAN</name>
<dbReference type="PANTHER" id="PTHR46211:SF14">
    <property type="entry name" value="GLYCEROPHOSPHODIESTER PHOSPHODIESTERASE"/>
    <property type="match status" value="1"/>
</dbReference>
<dbReference type="Proteomes" id="UP000319383">
    <property type="component" value="Chromosome"/>
</dbReference>
<evidence type="ECO:0000313" key="4">
    <source>
        <dbReference type="Proteomes" id="UP000319383"/>
    </source>
</evidence>
<dbReference type="InterPro" id="IPR017946">
    <property type="entry name" value="PLC-like_Pdiesterase_TIM-brl"/>
</dbReference>
<dbReference type="PANTHER" id="PTHR46211">
    <property type="entry name" value="GLYCEROPHOSPHORYL DIESTER PHOSPHODIESTERASE"/>
    <property type="match status" value="1"/>
</dbReference>
<organism evidence="3 4">
    <name type="scientific">Symmachiella dynata</name>
    <dbReference type="NCBI Taxonomy" id="2527995"/>
    <lineage>
        <taxon>Bacteria</taxon>
        <taxon>Pseudomonadati</taxon>
        <taxon>Planctomycetota</taxon>
        <taxon>Planctomycetia</taxon>
        <taxon>Planctomycetales</taxon>
        <taxon>Planctomycetaceae</taxon>
        <taxon>Symmachiella</taxon>
    </lineage>
</organism>
<feature type="chain" id="PRO_5021964137" evidence="1">
    <location>
        <begin position="26"/>
        <end position="285"/>
    </location>
</feature>
<protein>
    <submittedName>
        <fullName evidence="3">Glycerophosphoryl diester phosphodiesterase</fullName>
        <ecNumber evidence="3">3.1.4.46</ecNumber>
    </submittedName>
</protein>
<dbReference type="SUPFAM" id="SSF51695">
    <property type="entry name" value="PLC-like phosphodiesterases"/>
    <property type="match status" value="1"/>
</dbReference>
<dbReference type="Pfam" id="PF03009">
    <property type="entry name" value="GDPD"/>
    <property type="match status" value="1"/>
</dbReference>
<dbReference type="GO" id="GO:0006629">
    <property type="term" value="P:lipid metabolic process"/>
    <property type="evidence" value="ECO:0007669"/>
    <property type="project" value="InterPro"/>
</dbReference>
<dbReference type="RefSeq" id="WP_145379126.1">
    <property type="nucleotide sequence ID" value="NZ_CP036276.1"/>
</dbReference>
<dbReference type="InterPro" id="IPR030395">
    <property type="entry name" value="GP_PDE_dom"/>
</dbReference>
<accession>A0A517ZVW9</accession>
<feature type="domain" description="GP-PDE" evidence="2">
    <location>
        <begin position="36"/>
        <end position="285"/>
    </location>
</feature>
<gene>
    <name evidence="3" type="primary">ugpQ_4</name>
    <name evidence="3" type="ORF">Mal52_51540</name>
</gene>
<keyword evidence="4" id="KW-1185">Reference proteome</keyword>